<dbReference type="Pfam" id="PF02518">
    <property type="entry name" value="HATPase_c"/>
    <property type="match status" value="1"/>
</dbReference>
<evidence type="ECO:0000259" key="9">
    <source>
        <dbReference type="PROSITE" id="PS50110"/>
    </source>
</evidence>
<dbReference type="Pfam" id="PF05227">
    <property type="entry name" value="CHASE3"/>
    <property type="match status" value="1"/>
</dbReference>
<proteinExistence type="predicted"/>
<feature type="modified residue" description="4-aspartylphosphate" evidence="7">
    <location>
        <position position="523"/>
    </location>
</feature>
<evidence type="ECO:0000256" key="2">
    <source>
        <dbReference type="ARBA" id="ARBA00012438"/>
    </source>
</evidence>
<name>A0A7Z8Y3C8_9CAUL</name>
<evidence type="ECO:0000256" key="7">
    <source>
        <dbReference type="PROSITE-ProRule" id="PRU00169"/>
    </source>
</evidence>
<evidence type="ECO:0000256" key="6">
    <source>
        <dbReference type="ARBA" id="ARBA00023012"/>
    </source>
</evidence>
<comment type="caution">
    <text evidence="10">The sequence shown here is derived from an EMBL/GenBank/DDBJ whole genome shotgun (WGS) entry which is preliminary data.</text>
</comment>
<dbReference type="SMART" id="SM00388">
    <property type="entry name" value="HisKA"/>
    <property type="match status" value="1"/>
</dbReference>
<dbReference type="SMART" id="SM00387">
    <property type="entry name" value="HATPase_c"/>
    <property type="match status" value="1"/>
</dbReference>
<dbReference type="InterPro" id="IPR007891">
    <property type="entry name" value="CHASE3"/>
</dbReference>
<dbReference type="Pfam" id="PF00512">
    <property type="entry name" value="HisKA"/>
    <property type="match status" value="1"/>
</dbReference>
<gene>
    <name evidence="10" type="primary">luxQ_3</name>
    <name evidence="10" type="ORF">BREV_BREV_01752</name>
</gene>
<accession>A0A7Z8Y3C8</accession>
<dbReference type="GO" id="GO:0000155">
    <property type="term" value="F:phosphorelay sensor kinase activity"/>
    <property type="evidence" value="ECO:0007669"/>
    <property type="project" value="InterPro"/>
</dbReference>
<keyword evidence="5 10" id="KW-0418">Kinase</keyword>
<dbReference type="EC" id="2.7.13.3" evidence="2"/>
<evidence type="ECO:0000256" key="4">
    <source>
        <dbReference type="ARBA" id="ARBA00022679"/>
    </source>
</evidence>
<keyword evidence="3 7" id="KW-0597">Phosphoprotein</keyword>
<reference evidence="10 11" key="1">
    <citation type="submission" date="2018-11" db="EMBL/GenBank/DDBJ databases">
        <authorList>
            <person name="Peiro R."/>
            <person name="Begona"/>
            <person name="Cbmso G."/>
            <person name="Lopez M."/>
            <person name="Gonzalez S."/>
            <person name="Sacristan E."/>
            <person name="Castillo E."/>
        </authorList>
    </citation>
    <scope>NUCLEOTIDE SEQUENCE [LARGE SCALE GENOMIC DNA]</scope>
    <source>
        <strain evidence="10">Brev_genome</strain>
    </source>
</reference>
<keyword evidence="6" id="KW-0902">Two-component regulatory system</keyword>
<dbReference type="InterPro" id="IPR011006">
    <property type="entry name" value="CheY-like_superfamily"/>
</dbReference>
<dbReference type="SUPFAM" id="SSF55874">
    <property type="entry name" value="ATPase domain of HSP90 chaperone/DNA topoisomerase II/histidine kinase"/>
    <property type="match status" value="1"/>
</dbReference>
<feature type="domain" description="Response regulatory" evidence="9">
    <location>
        <begin position="474"/>
        <end position="591"/>
    </location>
</feature>
<dbReference type="CDD" id="cd19410">
    <property type="entry name" value="HK9-like_sensor"/>
    <property type="match status" value="1"/>
</dbReference>
<comment type="catalytic activity">
    <reaction evidence="1">
        <text>ATP + protein L-histidine = ADP + protein N-phospho-L-histidine.</text>
        <dbReference type="EC" id="2.7.13.3"/>
    </reaction>
</comment>
<dbReference type="InterPro" id="IPR005467">
    <property type="entry name" value="His_kinase_dom"/>
</dbReference>
<dbReference type="InterPro" id="IPR036097">
    <property type="entry name" value="HisK_dim/P_sf"/>
</dbReference>
<evidence type="ECO:0000256" key="5">
    <source>
        <dbReference type="ARBA" id="ARBA00022777"/>
    </source>
</evidence>
<evidence type="ECO:0000313" key="11">
    <source>
        <dbReference type="Proteomes" id="UP000289220"/>
    </source>
</evidence>
<dbReference type="SMART" id="SM00448">
    <property type="entry name" value="REC"/>
    <property type="match status" value="1"/>
</dbReference>
<dbReference type="InterPro" id="IPR003594">
    <property type="entry name" value="HATPase_dom"/>
</dbReference>
<dbReference type="SUPFAM" id="SSF52172">
    <property type="entry name" value="CheY-like"/>
    <property type="match status" value="1"/>
</dbReference>
<dbReference type="CDD" id="cd17546">
    <property type="entry name" value="REC_hyHK_CKI1_RcsC-like"/>
    <property type="match status" value="1"/>
</dbReference>
<dbReference type="PANTHER" id="PTHR43047:SF78">
    <property type="entry name" value="SENSORY_REGULATORY PROTEIN RPFC"/>
    <property type="match status" value="1"/>
</dbReference>
<dbReference type="SUPFAM" id="SSF47384">
    <property type="entry name" value="Homodimeric domain of signal transducing histidine kinase"/>
    <property type="match status" value="1"/>
</dbReference>
<sequence length="599" mass="63779">MSIRAASKRVLALMRTRAALSAVSMMATMTAMMAAMIVVVFGNLSTIEAADRAVHHTRVVETAAADLLASSLDQETGIRGYGESRGEPAALEPYFAGQAKFSEELQTLYRLSSDSPQQTARLDALREGLNRWRSVYASPQLARPQSQIADPALAERGRVAMGEVRQLLDDLRAEEALAAQESEEARDRAYTTARIVVGGVGLAALGFGTSLGLWAVRASARREREAVAFAKAKTRTLAVVSHEIRTPLNGMLGMLQAMAAEPMAATQKERLEVALESGETLTALLNDLLDASKIEAGRLELLEADFDLTRLLARMETAFGETARKKGVPLRIDIAPEAAGDWIGDKVRIGQILANLISNAVKFTDQGEVALSVDVPSAGLLRIAVRDSGMGMNEATLGRLFSPYAQASAETAHTHGGTGLGLAISRSLARMMGGDITVTSAVGQGSCFTLELPLQRGRSATTEPESARSLADLHVLAADDNAVNRQVLSAILPSLGVELTVVENGDQAVAAWREGAYDLVLLDLRMPLCDGFEAARRIRAEETPGRRTPLILLSGDVSASVREQGREAGLDGFVAKPLDIHMLIEAMSAALPPAHTLAA</sequence>
<dbReference type="CDD" id="cd00082">
    <property type="entry name" value="HisKA"/>
    <property type="match status" value="1"/>
</dbReference>
<evidence type="ECO:0000259" key="8">
    <source>
        <dbReference type="PROSITE" id="PS50109"/>
    </source>
</evidence>
<dbReference type="InterPro" id="IPR003661">
    <property type="entry name" value="HisK_dim/P_dom"/>
</dbReference>
<dbReference type="Gene3D" id="3.40.50.2300">
    <property type="match status" value="1"/>
</dbReference>
<dbReference type="EMBL" id="UXHF01000031">
    <property type="protein sequence ID" value="VDC50182.1"/>
    <property type="molecule type" value="Genomic_DNA"/>
</dbReference>
<keyword evidence="11" id="KW-1185">Reference proteome</keyword>
<dbReference type="PANTHER" id="PTHR43047">
    <property type="entry name" value="TWO-COMPONENT HISTIDINE PROTEIN KINASE"/>
    <property type="match status" value="1"/>
</dbReference>
<dbReference type="Proteomes" id="UP000289220">
    <property type="component" value="Unassembled WGS sequence"/>
</dbReference>
<dbReference type="InterPro" id="IPR004358">
    <property type="entry name" value="Sig_transdc_His_kin-like_C"/>
</dbReference>
<dbReference type="PRINTS" id="PR00344">
    <property type="entry name" value="BCTRLSENSOR"/>
</dbReference>
<dbReference type="AlphaFoldDB" id="A0A7Z8Y3C8"/>
<dbReference type="Gene3D" id="3.30.565.10">
    <property type="entry name" value="Histidine kinase-like ATPase, C-terminal domain"/>
    <property type="match status" value="1"/>
</dbReference>
<evidence type="ECO:0000256" key="3">
    <source>
        <dbReference type="ARBA" id="ARBA00022553"/>
    </source>
</evidence>
<dbReference type="PROSITE" id="PS50109">
    <property type="entry name" value="HIS_KIN"/>
    <property type="match status" value="1"/>
</dbReference>
<feature type="domain" description="Histidine kinase" evidence="8">
    <location>
        <begin position="239"/>
        <end position="456"/>
    </location>
</feature>
<evidence type="ECO:0000256" key="1">
    <source>
        <dbReference type="ARBA" id="ARBA00000085"/>
    </source>
</evidence>
<dbReference type="FunFam" id="3.30.565.10:FF:000010">
    <property type="entry name" value="Sensor histidine kinase RcsC"/>
    <property type="match status" value="1"/>
</dbReference>
<dbReference type="InterPro" id="IPR036890">
    <property type="entry name" value="HATPase_C_sf"/>
</dbReference>
<dbReference type="InterPro" id="IPR001789">
    <property type="entry name" value="Sig_transdc_resp-reg_receiver"/>
</dbReference>
<dbReference type="Gene3D" id="1.10.287.130">
    <property type="match status" value="1"/>
</dbReference>
<dbReference type="Pfam" id="PF00072">
    <property type="entry name" value="Response_reg"/>
    <property type="match status" value="1"/>
</dbReference>
<dbReference type="CDD" id="cd16922">
    <property type="entry name" value="HATPase_EvgS-ArcB-TorS-like"/>
    <property type="match status" value="1"/>
</dbReference>
<keyword evidence="4" id="KW-0808">Transferase</keyword>
<evidence type="ECO:0000313" key="10">
    <source>
        <dbReference type="EMBL" id="VDC50182.1"/>
    </source>
</evidence>
<dbReference type="PROSITE" id="PS50110">
    <property type="entry name" value="RESPONSE_REGULATORY"/>
    <property type="match status" value="1"/>
</dbReference>
<protein>
    <recommendedName>
        <fullName evidence="2">histidine kinase</fullName>
        <ecNumber evidence="2">2.7.13.3</ecNumber>
    </recommendedName>
</protein>
<organism evidence="10 11">
    <name type="scientific">Brevundimonas mediterranea</name>
    <dbReference type="NCBI Taxonomy" id="74329"/>
    <lineage>
        <taxon>Bacteria</taxon>
        <taxon>Pseudomonadati</taxon>
        <taxon>Pseudomonadota</taxon>
        <taxon>Alphaproteobacteria</taxon>
        <taxon>Caulobacterales</taxon>
        <taxon>Caulobacteraceae</taxon>
        <taxon>Brevundimonas</taxon>
    </lineage>
</organism>